<sequence length="273" mass="30623">MIELRHIQKTFRVSRRSAGLSQAVKSLFRREYETVNALQDVSFTIRDGEMVGYIGPNGAGKSSTIKIMSGVLTPDGGECTINGRVPWKERTAHVREIGVVFGQRSQLWWDVPVIDSFELIRDIYRVDSQAYHKTLSRLTELLQIGEIVKTPARQLSLGQRMRCEIAASLLHNPKILFLDEPTIGLDAVSKLAVRDFIRAINRENGTTVILTTHDMQDIEALTERILLIGKGRILLDGSLSDLKARNSSHKTLTVAYEGGVLPSWEEITVKENK</sequence>
<gene>
    <name evidence="5" type="ORF">IAD03_06550</name>
</gene>
<dbReference type="InterPro" id="IPR003593">
    <property type="entry name" value="AAA+_ATPase"/>
</dbReference>
<reference evidence="5" key="2">
    <citation type="journal article" date="2021" name="PeerJ">
        <title>Extensive microbial diversity within the chicken gut microbiome revealed by metagenomics and culture.</title>
        <authorList>
            <person name="Gilroy R."/>
            <person name="Ravi A."/>
            <person name="Getino M."/>
            <person name="Pursley I."/>
            <person name="Horton D.L."/>
            <person name="Alikhan N.F."/>
            <person name="Baker D."/>
            <person name="Gharbi K."/>
            <person name="Hall N."/>
            <person name="Watson M."/>
            <person name="Adriaenssens E.M."/>
            <person name="Foster-Nyarko E."/>
            <person name="Jarju S."/>
            <person name="Secka A."/>
            <person name="Antonio M."/>
            <person name="Oren A."/>
            <person name="Chaudhuri R.R."/>
            <person name="La Ragione R."/>
            <person name="Hildebrand F."/>
            <person name="Pallen M.J."/>
        </authorList>
    </citation>
    <scope>NUCLEOTIDE SEQUENCE</scope>
    <source>
        <strain evidence="5">6086</strain>
    </source>
</reference>
<dbReference type="GO" id="GO:0005524">
    <property type="term" value="F:ATP binding"/>
    <property type="evidence" value="ECO:0007669"/>
    <property type="project" value="UniProtKB-KW"/>
</dbReference>
<keyword evidence="2" id="KW-0547">Nucleotide-binding</keyword>
<keyword evidence="3 5" id="KW-0067">ATP-binding</keyword>
<dbReference type="Gene3D" id="3.40.50.300">
    <property type="entry name" value="P-loop containing nucleotide triphosphate hydrolases"/>
    <property type="match status" value="1"/>
</dbReference>
<protein>
    <submittedName>
        <fullName evidence="5">ABC transporter ATP-binding protein</fullName>
    </submittedName>
</protein>
<dbReference type="Proteomes" id="UP000824141">
    <property type="component" value="Unassembled WGS sequence"/>
</dbReference>
<evidence type="ECO:0000313" key="6">
    <source>
        <dbReference type="Proteomes" id="UP000824141"/>
    </source>
</evidence>
<dbReference type="PANTHER" id="PTHR42711">
    <property type="entry name" value="ABC TRANSPORTER ATP-BINDING PROTEIN"/>
    <property type="match status" value="1"/>
</dbReference>
<proteinExistence type="predicted"/>
<feature type="domain" description="ABC transporter" evidence="4">
    <location>
        <begin position="22"/>
        <end position="255"/>
    </location>
</feature>
<organism evidence="5 6">
    <name type="scientific">Candidatus Caccousia stercoris</name>
    <dbReference type="NCBI Taxonomy" id="2840723"/>
    <lineage>
        <taxon>Bacteria</taxon>
        <taxon>Bacillati</taxon>
        <taxon>Bacillota</taxon>
        <taxon>Clostridia</taxon>
        <taxon>Eubacteriales</taxon>
        <taxon>Oscillospiraceae</taxon>
        <taxon>Oscillospiraceae incertae sedis</taxon>
        <taxon>Candidatus Caccousia</taxon>
    </lineage>
</organism>
<evidence type="ECO:0000256" key="2">
    <source>
        <dbReference type="ARBA" id="ARBA00022741"/>
    </source>
</evidence>
<dbReference type="PROSITE" id="PS50893">
    <property type="entry name" value="ABC_TRANSPORTER_2"/>
    <property type="match status" value="1"/>
</dbReference>
<accession>A0A9D1K2L7</accession>
<reference evidence="5" key="1">
    <citation type="submission" date="2020-10" db="EMBL/GenBank/DDBJ databases">
        <authorList>
            <person name="Gilroy R."/>
        </authorList>
    </citation>
    <scope>NUCLEOTIDE SEQUENCE</scope>
    <source>
        <strain evidence="5">6086</strain>
    </source>
</reference>
<comment type="caution">
    <text evidence="5">The sequence shown here is derived from an EMBL/GenBank/DDBJ whole genome shotgun (WGS) entry which is preliminary data.</text>
</comment>
<dbReference type="CDD" id="cd03267">
    <property type="entry name" value="ABC_NatA_like"/>
    <property type="match status" value="1"/>
</dbReference>
<dbReference type="SUPFAM" id="SSF52540">
    <property type="entry name" value="P-loop containing nucleoside triphosphate hydrolases"/>
    <property type="match status" value="1"/>
</dbReference>
<dbReference type="AlphaFoldDB" id="A0A9D1K2L7"/>
<evidence type="ECO:0000259" key="4">
    <source>
        <dbReference type="PROSITE" id="PS50893"/>
    </source>
</evidence>
<dbReference type="SMART" id="SM00382">
    <property type="entry name" value="AAA"/>
    <property type="match status" value="1"/>
</dbReference>
<dbReference type="Pfam" id="PF00005">
    <property type="entry name" value="ABC_tran"/>
    <property type="match status" value="1"/>
</dbReference>
<feature type="non-terminal residue" evidence="5">
    <location>
        <position position="273"/>
    </location>
</feature>
<evidence type="ECO:0000256" key="3">
    <source>
        <dbReference type="ARBA" id="ARBA00022840"/>
    </source>
</evidence>
<dbReference type="EMBL" id="DVJM01000130">
    <property type="protein sequence ID" value="HIS79012.1"/>
    <property type="molecule type" value="Genomic_DNA"/>
</dbReference>
<evidence type="ECO:0000313" key="5">
    <source>
        <dbReference type="EMBL" id="HIS79012.1"/>
    </source>
</evidence>
<dbReference type="InterPro" id="IPR050763">
    <property type="entry name" value="ABC_transporter_ATP-binding"/>
</dbReference>
<name>A0A9D1K2L7_9FIRM</name>
<dbReference type="PANTHER" id="PTHR42711:SF1">
    <property type="entry name" value="ABC-TRANSPORT PROTEIN, ATP-BINDING COMPONENT"/>
    <property type="match status" value="1"/>
</dbReference>
<evidence type="ECO:0000256" key="1">
    <source>
        <dbReference type="ARBA" id="ARBA00022448"/>
    </source>
</evidence>
<dbReference type="GO" id="GO:0016887">
    <property type="term" value="F:ATP hydrolysis activity"/>
    <property type="evidence" value="ECO:0007669"/>
    <property type="project" value="InterPro"/>
</dbReference>
<dbReference type="InterPro" id="IPR003439">
    <property type="entry name" value="ABC_transporter-like_ATP-bd"/>
</dbReference>
<dbReference type="InterPro" id="IPR027417">
    <property type="entry name" value="P-loop_NTPase"/>
</dbReference>
<keyword evidence="1" id="KW-0813">Transport</keyword>